<evidence type="ECO:0000313" key="2">
    <source>
        <dbReference type="EMBL" id="PPE73281.1"/>
    </source>
</evidence>
<reference evidence="2 3" key="1">
    <citation type="submission" date="2018-02" db="EMBL/GenBank/DDBJ databases">
        <title>Genome sequencing of Solimonas sp. HR-BB.</title>
        <authorList>
            <person name="Lee Y."/>
            <person name="Jeon C.O."/>
        </authorList>
    </citation>
    <scope>NUCLEOTIDE SEQUENCE [LARGE SCALE GENOMIC DNA]</scope>
    <source>
        <strain evidence="2 3">HR-BB</strain>
    </source>
</reference>
<evidence type="ECO:0008006" key="4">
    <source>
        <dbReference type="Google" id="ProtNLM"/>
    </source>
</evidence>
<dbReference type="InterPro" id="IPR011990">
    <property type="entry name" value="TPR-like_helical_dom_sf"/>
</dbReference>
<evidence type="ECO:0000313" key="3">
    <source>
        <dbReference type="Proteomes" id="UP000238220"/>
    </source>
</evidence>
<dbReference type="AlphaFoldDB" id="A0A2S5TE66"/>
<accession>A0A2S5TE66</accession>
<feature type="signal peptide" evidence="1">
    <location>
        <begin position="1"/>
        <end position="19"/>
    </location>
</feature>
<dbReference type="Pfam" id="PF13174">
    <property type="entry name" value="TPR_6"/>
    <property type="match status" value="3"/>
</dbReference>
<dbReference type="OrthoDB" id="9806825at2"/>
<sequence>MIRLALLPILLAASLSAAAADAVSTVGSVTENNGLSKNGWLLVRTPSILRVTGSEQVTPDLRQALEQYDRLQELPDIDPAIRAEALRRSADLRIRLAESGSTMDAAELGKAVQAYRRLLAEQPDYVRADRVLYQLARASEMLGDEAQAIASLRRLGQEHPQSVRRADAQFRAAELLYRDRRYAEAETQYREVVALGTKTPLLEPAQYKYAWSLLQQSKHEQALPVFIAVLERELPPGELSDPRAALAAVRSGRAELAGDALRGAGLSLAALGGGPALNRQFAQAGEPRFAALLHAALGQQLIEKRRYTDAAGSYLAFIERHPRHALAPGFQRQAIAAYERGGFTEPLVAAKETYVRDYAPGSAYWAGAAPPAEVQAQVRRDIEELGRHYQAGAQRAAAGPLRQAQFLKAADWYGRWLGLYPQDAQAPAIHLMMADALLDGGRAGEAAAQYARIAYDYPPHARSGEAAYAAVQAWQQAAANPAGRSAALRESVAASLRLAERYPQHPQRFTVLARAAGDLYELGDHAQAVAQAQRVLDGASQLPPELARSVLGIVADARYAQKQYADAESAYTALLQRIPAGDAARQATVEQLAASIYRQAEAARAAGDLRAAAAAFQRVGRAAPEAGIRATADYDAAAALMALQDWPQAQAALESFRQRYPQQALLPEVDHKLAVAYQKGNRPAQAADVYARIAARADETAALRRDAAWLAAELYGEARMPPASQRAYEDYLARYPQPLEAAQQARRRLADLARDDAPRYQRWLGELVDADARGGSARTPQTRLLAAQASLELGRIEAARARELALRMPVEKTLPARKAATERAVAGLNRAASYGFADVTTAATYDIGGVWRDFGRALLASERPRELQGEAREEYELLLEEQAYPFEEKAIQAHEMNLQRLRQGLWNESIRRSSWALAELAPARYGKLDQRETNYEAPLR</sequence>
<dbReference type="SMART" id="SM00028">
    <property type="entry name" value="TPR"/>
    <property type="match status" value="5"/>
</dbReference>
<evidence type="ECO:0000256" key="1">
    <source>
        <dbReference type="SAM" id="SignalP"/>
    </source>
</evidence>
<organism evidence="2 3">
    <name type="scientific">Solimonas fluminis</name>
    <dbReference type="NCBI Taxonomy" id="2086571"/>
    <lineage>
        <taxon>Bacteria</taxon>
        <taxon>Pseudomonadati</taxon>
        <taxon>Pseudomonadota</taxon>
        <taxon>Gammaproteobacteria</taxon>
        <taxon>Nevskiales</taxon>
        <taxon>Nevskiaceae</taxon>
        <taxon>Solimonas</taxon>
    </lineage>
</organism>
<comment type="caution">
    <text evidence="2">The sequence shown here is derived from an EMBL/GenBank/DDBJ whole genome shotgun (WGS) entry which is preliminary data.</text>
</comment>
<dbReference type="RefSeq" id="WP_104230877.1">
    <property type="nucleotide sequence ID" value="NZ_PSNW01000007.1"/>
</dbReference>
<name>A0A2S5TE66_9GAMM</name>
<proteinExistence type="predicted"/>
<dbReference type="Gene3D" id="1.25.40.10">
    <property type="entry name" value="Tetratricopeptide repeat domain"/>
    <property type="match status" value="4"/>
</dbReference>
<keyword evidence="3" id="KW-1185">Reference proteome</keyword>
<dbReference type="SUPFAM" id="SSF48452">
    <property type="entry name" value="TPR-like"/>
    <property type="match status" value="3"/>
</dbReference>
<feature type="chain" id="PRO_5015540275" description="Outer membrane lipoprotein BamD-like domain-containing protein" evidence="1">
    <location>
        <begin position="20"/>
        <end position="940"/>
    </location>
</feature>
<dbReference type="InterPro" id="IPR019734">
    <property type="entry name" value="TPR_rpt"/>
</dbReference>
<dbReference type="Proteomes" id="UP000238220">
    <property type="component" value="Unassembled WGS sequence"/>
</dbReference>
<dbReference type="EMBL" id="PSNW01000007">
    <property type="protein sequence ID" value="PPE73281.1"/>
    <property type="molecule type" value="Genomic_DNA"/>
</dbReference>
<protein>
    <recommendedName>
        <fullName evidence="4">Outer membrane lipoprotein BamD-like domain-containing protein</fullName>
    </recommendedName>
</protein>
<keyword evidence="1" id="KW-0732">Signal</keyword>
<gene>
    <name evidence="2" type="ORF">C3942_13480</name>
</gene>